<keyword evidence="2" id="KW-0862">Zinc</keyword>
<dbReference type="GO" id="GO:0006351">
    <property type="term" value="P:DNA-templated transcription"/>
    <property type="evidence" value="ECO:0007669"/>
    <property type="project" value="InterPro"/>
</dbReference>
<gene>
    <name evidence="9" type="ORF">BDV29DRAFT_57630</name>
</gene>
<proteinExistence type="predicted"/>
<keyword evidence="3" id="KW-0805">Transcription regulation</keyword>
<dbReference type="InterPro" id="IPR051089">
    <property type="entry name" value="prtT"/>
</dbReference>
<dbReference type="PANTHER" id="PTHR31845:SF39">
    <property type="entry name" value="TRANSCRIPTION FACTOR PBCR-RELATED"/>
    <property type="match status" value="1"/>
</dbReference>
<evidence type="ECO:0000256" key="2">
    <source>
        <dbReference type="ARBA" id="ARBA00022833"/>
    </source>
</evidence>
<dbReference type="GO" id="GO:0005634">
    <property type="term" value="C:nucleus"/>
    <property type="evidence" value="ECO:0007669"/>
    <property type="project" value="UniProtKB-SubCell"/>
</dbReference>
<dbReference type="GO" id="GO:0000976">
    <property type="term" value="F:transcription cis-regulatory region binding"/>
    <property type="evidence" value="ECO:0007669"/>
    <property type="project" value="TreeGrafter"/>
</dbReference>
<evidence type="ECO:0000256" key="5">
    <source>
        <dbReference type="ARBA" id="ARBA00023163"/>
    </source>
</evidence>
<keyword evidence="6" id="KW-0539">Nucleus</keyword>
<evidence type="ECO:0000256" key="7">
    <source>
        <dbReference type="SAM" id="MobiDB-lite"/>
    </source>
</evidence>
<dbReference type="InterPro" id="IPR007219">
    <property type="entry name" value="XnlR_reg_dom"/>
</dbReference>
<name>A0A5N5WMW9_9EURO</name>
<dbReference type="GO" id="GO:0008270">
    <property type="term" value="F:zinc ion binding"/>
    <property type="evidence" value="ECO:0007669"/>
    <property type="project" value="InterPro"/>
</dbReference>
<evidence type="ECO:0000256" key="3">
    <source>
        <dbReference type="ARBA" id="ARBA00023015"/>
    </source>
</evidence>
<organism evidence="9 10">
    <name type="scientific">Aspergillus leporis</name>
    <dbReference type="NCBI Taxonomy" id="41062"/>
    <lineage>
        <taxon>Eukaryota</taxon>
        <taxon>Fungi</taxon>
        <taxon>Dikarya</taxon>
        <taxon>Ascomycota</taxon>
        <taxon>Pezizomycotina</taxon>
        <taxon>Eurotiomycetes</taxon>
        <taxon>Eurotiomycetidae</taxon>
        <taxon>Eurotiales</taxon>
        <taxon>Aspergillaceae</taxon>
        <taxon>Aspergillus</taxon>
        <taxon>Aspergillus subgen. Circumdati</taxon>
    </lineage>
</organism>
<evidence type="ECO:0000256" key="1">
    <source>
        <dbReference type="ARBA" id="ARBA00004123"/>
    </source>
</evidence>
<evidence type="ECO:0000256" key="4">
    <source>
        <dbReference type="ARBA" id="ARBA00023125"/>
    </source>
</evidence>
<evidence type="ECO:0000259" key="8">
    <source>
        <dbReference type="Pfam" id="PF04082"/>
    </source>
</evidence>
<dbReference type="OrthoDB" id="8062037at2759"/>
<evidence type="ECO:0000313" key="9">
    <source>
        <dbReference type="EMBL" id="KAB8069155.1"/>
    </source>
</evidence>
<dbReference type="Pfam" id="PF04082">
    <property type="entry name" value="Fungal_trans"/>
    <property type="match status" value="1"/>
</dbReference>
<feature type="compositionally biased region" description="Polar residues" evidence="7">
    <location>
        <begin position="653"/>
        <end position="673"/>
    </location>
</feature>
<feature type="region of interest" description="Disordered" evidence="7">
    <location>
        <begin position="653"/>
        <end position="683"/>
    </location>
</feature>
<evidence type="ECO:0000313" key="10">
    <source>
        <dbReference type="Proteomes" id="UP000326565"/>
    </source>
</evidence>
<feature type="domain" description="Xylanolytic transcriptional activator regulatory" evidence="8">
    <location>
        <begin position="238"/>
        <end position="372"/>
    </location>
</feature>
<sequence length="715" mass="80403">MAFFKFKLENTTKCAAPVPIAPAASQLSSTWGDGYVQHNSPTKLRAQKAPARGHDLGAPIIDPRSRCSKRQVPSFQREAACVECRMLQTRREKLPTTVTGRCRRCLQQNNGCALYPSTRLHYIEQFATQSVLLSTSSDSQAAQIQHGTPLFYGDGKERTLETDSSLETETSAAFSMGFNEANHSSHQSSCIWRHQLDRKINYFFNPKTAERVFYRYVNSFAPKCPIVVFPPGTTAAFVRETKPLLFLSILSIASTGYCTIDKQRELAFEIRGYLADSAIVRGEKSLELVQALHVVLLWYRAPDSYTKMNQNQLASVTTTMAIDLGLDRIEVSNLDGRAQDTWDRVEAQRAWLGCFLLSASLSIILRRPNPAIWNSKFDEYLADLQRTKSSPTDAFLCELITTERLCHDMDQELFLSDPVSSISLWDPKTMMKIRDFQSRIGRPPLGQIHSIEKSLVEFGWFASSLYAHELALHVNHNIDEFKAPFFAKSLKTCNFVNTQEPSTSHLSMLRSITLAAQGLLDIFLGLSISDMLALPPHIYGGRVIYAVILLMKVHKTSTAFPRGVSECIHGHELRLQAYIEQLVLISKRLITKDGRSALSRAFLIMPQLEEWLHVHLFNKSFVSDENKAAGVLRIKTGGGLNGPAIQTSMRTLSGPSVDIQTPDNTSPDHSQSLDGPRSEFNDPLAQSMDRRLETSGRETTSDSWFWEFFNVEMFH</sequence>
<dbReference type="Proteomes" id="UP000326565">
    <property type="component" value="Unassembled WGS sequence"/>
</dbReference>
<comment type="subcellular location">
    <subcellularLocation>
        <location evidence="1">Nucleus</location>
    </subcellularLocation>
</comment>
<keyword evidence="10" id="KW-1185">Reference proteome</keyword>
<dbReference type="GO" id="GO:0000981">
    <property type="term" value="F:DNA-binding transcription factor activity, RNA polymerase II-specific"/>
    <property type="evidence" value="ECO:0007669"/>
    <property type="project" value="TreeGrafter"/>
</dbReference>
<protein>
    <recommendedName>
        <fullName evidence="8">Xylanolytic transcriptional activator regulatory domain-containing protein</fullName>
    </recommendedName>
</protein>
<dbReference type="EMBL" id="ML732353">
    <property type="protein sequence ID" value="KAB8069155.1"/>
    <property type="molecule type" value="Genomic_DNA"/>
</dbReference>
<keyword evidence="4" id="KW-0238">DNA-binding</keyword>
<dbReference type="CDD" id="cd12148">
    <property type="entry name" value="fungal_TF_MHR"/>
    <property type="match status" value="1"/>
</dbReference>
<reference evidence="9 10" key="1">
    <citation type="submission" date="2019-04" db="EMBL/GenBank/DDBJ databases">
        <title>Friends and foes A comparative genomics study of 23 Aspergillus species from section Flavi.</title>
        <authorList>
            <consortium name="DOE Joint Genome Institute"/>
            <person name="Kjaerbolling I."/>
            <person name="Vesth T."/>
            <person name="Frisvad J.C."/>
            <person name="Nybo J.L."/>
            <person name="Theobald S."/>
            <person name="Kildgaard S."/>
            <person name="Isbrandt T."/>
            <person name="Kuo A."/>
            <person name="Sato A."/>
            <person name="Lyhne E.K."/>
            <person name="Kogle M.E."/>
            <person name="Wiebenga A."/>
            <person name="Kun R.S."/>
            <person name="Lubbers R.J."/>
            <person name="Makela M.R."/>
            <person name="Barry K."/>
            <person name="Chovatia M."/>
            <person name="Clum A."/>
            <person name="Daum C."/>
            <person name="Haridas S."/>
            <person name="He G."/>
            <person name="LaButti K."/>
            <person name="Lipzen A."/>
            <person name="Mondo S."/>
            <person name="Riley R."/>
            <person name="Salamov A."/>
            <person name="Simmons B.A."/>
            <person name="Magnuson J.K."/>
            <person name="Henrissat B."/>
            <person name="Mortensen U.H."/>
            <person name="Larsen T.O."/>
            <person name="Devries R.P."/>
            <person name="Grigoriev I.V."/>
            <person name="Machida M."/>
            <person name="Baker S.E."/>
            <person name="Andersen M.R."/>
        </authorList>
    </citation>
    <scope>NUCLEOTIDE SEQUENCE [LARGE SCALE GENOMIC DNA]</scope>
    <source>
        <strain evidence="9 10">CBS 151.66</strain>
    </source>
</reference>
<keyword evidence="5" id="KW-0804">Transcription</keyword>
<dbReference type="PANTHER" id="PTHR31845">
    <property type="entry name" value="FINGER DOMAIN PROTEIN, PUTATIVE-RELATED"/>
    <property type="match status" value="1"/>
</dbReference>
<evidence type="ECO:0000256" key="6">
    <source>
        <dbReference type="ARBA" id="ARBA00023242"/>
    </source>
</evidence>
<accession>A0A5N5WMW9</accession>
<dbReference type="AlphaFoldDB" id="A0A5N5WMW9"/>